<dbReference type="Gene3D" id="3.30.70.890">
    <property type="entry name" value="GHMP kinase, C-terminal domain"/>
    <property type="match status" value="1"/>
</dbReference>
<evidence type="ECO:0000256" key="6">
    <source>
        <dbReference type="ARBA" id="ARBA00022840"/>
    </source>
</evidence>
<dbReference type="AlphaFoldDB" id="A0A0R1RE66"/>
<dbReference type="PATRIC" id="fig|1423778.4.peg.1721"/>
<evidence type="ECO:0000313" key="9">
    <source>
        <dbReference type="EMBL" id="KRL54881.1"/>
    </source>
</evidence>
<evidence type="ECO:0000256" key="2">
    <source>
        <dbReference type="ARBA" id="ARBA00012958"/>
    </source>
</evidence>
<dbReference type="KEGG" id="lol:LACOL_0896"/>
<evidence type="ECO:0000256" key="1">
    <source>
        <dbReference type="ARBA" id="ARBA00005017"/>
    </source>
</evidence>
<dbReference type="SUPFAM" id="SSF55060">
    <property type="entry name" value="GHMP Kinase, C-terminal domain"/>
    <property type="match status" value="1"/>
</dbReference>
<dbReference type="Proteomes" id="UP000051697">
    <property type="component" value="Unassembled WGS sequence"/>
</dbReference>
<keyword evidence="5 9" id="KW-0418">Kinase</keyword>
<protein>
    <recommendedName>
        <fullName evidence="2">phosphomevalonate kinase</fullName>
        <ecNumber evidence="2">2.7.4.2</ecNumber>
    </recommendedName>
</protein>
<dbReference type="PANTHER" id="PTHR31814:SF2">
    <property type="entry name" value="PHOSPHOMEVALONATE KINASE"/>
    <property type="match status" value="1"/>
</dbReference>
<dbReference type="InterPro" id="IPR035102">
    <property type="entry name" value="Phosphomevalonate_kinase"/>
</dbReference>
<organism evidence="9 10">
    <name type="scientific">Paucilactobacillus oligofermentans DSM 15707 = LMG 22743</name>
    <dbReference type="NCBI Taxonomy" id="1423778"/>
    <lineage>
        <taxon>Bacteria</taxon>
        <taxon>Bacillati</taxon>
        <taxon>Bacillota</taxon>
        <taxon>Bacilli</taxon>
        <taxon>Lactobacillales</taxon>
        <taxon>Lactobacillaceae</taxon>
        <taxon>Paucilactobacillus</taxon>
    </lineage>
</organism>
<accession>A0A0R1RE66</accession>
<dbReference type="InterPro" id="IPR006204">
    <property type="entry name" value="GHMP_kinase_N_dom"/>
</dbReference>
<dbReference type="PRINTS" id="PR00959">
    <property type="entry name" value="MEVGALKINASE"/>
</dbReference>
<comment type="pathway">
    <text evidence="1">Isoprenoid biosynthesis; isopentenyl diphosphate biosynthesis via mevalonate pathway; isopentenyl diphosphate from (R)-mevalonate: step 2/3.</text>
</comment>
<dbReference type="Pfam" id="PF00288">
    <property type="entry name" value="GHMP_kinases_N"/>
    <property type="match status" value="1"/>
</dbReference>
<dbReference type="InterPro" id="IPR036554">
    <property type="entry name" value="GHMP_kinase_C_sf"/>
</dbReference>
<dbReference type="EMBL" id="AZFE01000032">
    <property type="protein sequence ID" value="KRL54881.1"/>
    <property type="molecule type" value="Genomic_DNA"/>
</dbReference>
<evidence type="ECO:0000259" key="8">
    <source>
        <dbReference type="Pfam" id="PF08544"/>
    </source>
</evidence>
<dbReference type="InterPro" id="IPR013750">
    <property type="entry name" value="GHMP_kinase_C_dom"/>
</dbReference>
<sequence>MIKAAAPGKLYIAGEYAVVETGYPAILVALNQFVFCTVEKSSDVGSILSTQYSENSIYWRRQDNQMIFDNRDNPFHYILSAIKITEDYACSLGLNLSVYHLKIDSQLDSSDGKKYGLGSSAAVTVATVKALCEFYQLNVTQDIIFKLSAIAHFEVQGNGSLGDIAASVYGGWIAYHSFDRRWLMEQRKKTNLIDLIAMDWPNLEIEQLKAPNNLMLLIGWTGSPASTSKLVDKVSIAKARESQEYQDFLLASQECIQKMILGFRNNNLNVIQDGIRKNRQILHALSKLSGVSIETKALTNLCEIAEEFNGAAKTSGAGGGDCGIVAIDAKSNLSLLIEKWTNAKIERLNLSVHEID</sequence>
<evidence type="ECO:0000313" key="10">
    <source>
        <dbReference type="Proteomes" id="UP000051697"/>
    </source>
</evidence>
<dbReference type="UniPathway" id="UPA00057">
    <property type="reaction ID" value="UER00099"/>
</dbReference>
<dbReference type="InterPro" id="IPR014721">
    <property type="entry name" value="Ribsml_uS5_D2-typ_fold_subgr"/>
</dbReference>
<feature type="domain" description="GHMP kinase C-terminal" evidence="8">
    <location>
        <begin position="263"/>
        <end position="342"/>
    </location>
</feature>
<gene>
    <name evidence="9" type="ORF">FC70_GL001683</name>
</gene>
<dbReference type="GO" id="GO:0005524">
    <property type="term" value="F:ATP binding"/>
    <property type="evidence" value="ECO:0007669"/>
    <property type="project" value="UniProtKB-KW"/>
</dbReference>
<dbReference type="Gene3D" id="3.30.230.10">
    <property type="match status" value="1"/>
</dbReference>
<dbReference type="OrthoDB" id="1522677at2"/>
<evidence type="ECO:0000259" key="7">
    <source>
        <dbReference type="Pfam" id="PF00288"/>
    </source>
</evidence>
<keyword evidence="6" id="KW-0067">ATP-binding</keyword>
<dbReference type="SUPFAM" id="SSF54211">
    <property type="entry name" value="Ribosomal protein S5 domain 2-like"/>
    <property type="match status" value="1"/>
</dbReference>
<dbReference type="STRING" id="1423778.FC70_GL001683"/>
<keyword evidence="4" id="KW-0547">Nucleotide-binding</keyword>
<dbReference type="GO" id="GO:0004631">
    <property type="term" value="F:phosphomevalonate kinase activity"/>
    <property type="evidence" value="ECO:0007669"/>
    <property type="project" value="UniProtKB-EC"/>
</dbReference>
<evidence type="ECO:0000256" key="5">
    <source>
        <dbReference type="ARBA" id="ARBA00022777"/>
    </source>
</evidence>
<keyword evidence="3" id="KW-0808">Transferase</keyword>
<reference evidence="9 10" key="1">
    <citation type="journal article" date="2015" name="Genome Announc.">
        <title>Expanding the biotechnology potential of lactobacilli through comparative genomics of 213 strains and associated genera.</title>
        <authorList>
            <person name="Sun Z."/>
            <person name="Harris H.M."/>
            <person name="McCann A."/>
            <person name="Guo C."/>
            <person name="Argimon S."/>
            <person name="Zhang W."/>
            <person name="Yang X."/>
            <person name="Jeffery I.B."/>
            <person name="Cooney J.C."/>
            <person name="Kagawa T.F."/>
            <person name="Liu W."/>
            <person name="Song Y."/>
            <person name="Salvetti E."/>
            <person name="Wrobel A."/>
            <person name="Rasinkangas P."/>
            <person name="Parkhill J."/>
            <person name="Rea M.C."/>
            <person name="O'Sullivan O."/>
            <person name="Ritari J."/>
            <person name="Douillard F.P."/>
            <person name="Paul Ross R."/>
            <person name="Yang R."/>
            <person name="Briner A.E."/>
            <person name="Felis G.E."/>
            <person name="de Vos W.M."/>
            <person name="Barrangou R."/>
            <person name="Klaenhammer T.R."/>
            <person name="Caufield P.W."/>
            <person name="Cui Y."/>
            <person name="Zhang H."/>
            <person name="O'Toole P.W."/>
        </authorList>
    </citation>
    <scope>NUCLEOTIDE SEQUENCE [LARGE SCALE GENOMIC DNA]</scope>
    <source>
        <strain evidence="9 10">DSM 15707</strain>
    </source>
</reference>
<dbReference type="InterPro" id="IPR005917">
    <property type="entry name" value="Pmev_kinase_bact"/>
</dbReference>
<dbReference type="NCBIfam" id="TIGR01220">
    <property type="entry name" value="Pmev_kin_Gr_pos"/>
    <property type="match status" value="1"/>
</dbReference>
<feature type="domain" description="GHMP kinase N-terminal" evidence="7">
    <location>
        <begin position="77"/>
        <end position="171"/>
    </location>
</feature>
<dbReference type="GO" id="GO:0019287">
    <property type="term" value="P:isopentenyl diphosphate biosynthetic process, mevalonate pathway"/>
    <property type="evidence" value="ECO:0007669"/>
    <property type="project" value="UniProtKB-UniPathway"/>
</dbReference>
<dbReference type="PANTHER" id="PTHR31814">
    <property type="match status" value="1"/>
</dbReference>
<comment type="caution">
    <text evidence="9">The sequence shown here is derived from an EMBL/GenBank/DDBJ whole genome shotgun (WGS) entry which is preliminary data.</text>
</comment>
<evidence type="ECO:0000256" key="4">
    <source>
        <dbReference type="ARBA" id="ARBA00022741"/>
    </source>
</evidence>
<name>A0A0R1RE66_9LACO</name>
<dbReference type="InterPro" id="IPR020568">
    <property type="entry name" value="Ribosomal_Su5_D2-typ_SF"/>
</dbReference>
<proteinExistence type="predicted"/>
<evidence type="ECO:0000256" key="3">
    <source>
        <dbReference type="ARBA" id="ARBA00022679"/>
    </source>
</evidence>
<dbReference type="RefSeq" id="WP_057890593.1">
    <property type="nucleotide sequence ID" value="NZ_AZFE01000032.1"/>
</dbReference>
<dbReference type="Pfam" id="PF08544">
    <property type="entry name" value="GHMP_kinases_C"/>
    <property type="match status" value="1"/>
</dbReference>
<dbReference type="EC" id="2.7.4.2" evidence="2"/>
<keyword evidence="10" id="KW-1185">Reference proteome</keyword>